<name>A0A9X9WBI7_9PROT</name>
<dbReference type="Gene3D" id="3.40.190.10">
    <property type="entry name" value="Periplasmic binding protein-like II"/>
    <property type="match status" value="1"/>
</dbReference>
<reference evidence="2" key="1">
    <citation type="submission" date="2020-01" db="EMBL/GenBank/DDBJ databases">
        <authorList>
            <person name="Rat A."/>
        </authorList>
    </citation>
    <scope>NUCLEOTIDE SEQUENCE</scope>
    <source>
        <strain evidence="2">LMG 31161</strain>
    </source>
</reference>
<evidence type="ECO:0000313" key="3">
    <source>
        <dbReference type="EMBL" id="NKE18953.1"/>
    </source>
</evidence>
<dbReference type="PANTHER" id="PTHR42928">
    <property type="entry name" value="TRICARBOXYLATE-BINDING PROTEIN"/>
    <property type="match status" value="1"/>
</dbReference>
<dbReference type="CDD" id="cd07012">
    <property type="entry name" value="PBP2_Bug_TTT"/>
    <property type="match status" value="1"/>
</dbReference>
<keyword evidence="4" id="KW-1185">Reference proteome</keyword>
<dbReference type="RefSeq" id="WP_168042860.1">
    <property type="nucleotide sequence ID" value="NZ_JAAEDK010000001.1"/>
</dbReference>
<comment type="similarity">
    <text evidence="1">Belongs to the UPF0065 (bug) family.</text>
</comment>
<dbReference type="InterPro" id="IPR005064">
    <property type="entry name" value="BUG"/>
</dbReference>
<reference evidence="3 4" key="2">
    <citation type="submission" date="2020-02" db="EMBL/GenBank/DDBJ databases">
        <authorList>
            <person name="Sun Q."/>
            <person name="Inoue M."/>
        </authorList>
    </citation>
    <scope>NUCLEOTIDE SEQUENCE [LARGE SCALE GENOMIC DNA]</scope>
    <source>
        <strain evidence="3 4">KCTC 22478</strain>
    </source>
</reference>
<evidence type="ECO:0000256" key="1">
    <source>
        <dbReference type="ARBA" id="ARBA00006987"/>
    </source>
</evidence>
<dbReference type="AlphaFoldDB" id="A0A9X9WBI7"/>
<dbReference type="PANTHER" id="PTHR42928:SF5">
    <property type="entry name" value="BLR1237 PROTEIN"/>
    <property type="match status" value="1"/>
</dbReference>
<dbReference type="Proteomes" id="UP001138708">
    <property type="component" value="Unassembled WGS sequence"/>
</dbReference>
<gene>
    <name evidence="3" type="ORF">GWK15_18505</name>
    <name evidence="2" type="ORF">GXW75_00440</name>
</gene>
<organism evidence="2 5">
    <name type="scientific">Neoroseomonas oryzicola</name>
    <dbReference type="NCBI Taxonomy" id="535904"/>
    <lineage>
        <taxon>Bacteria</taxon>
        <taxon>Pseudomonadati</taxon>
        <taxon>Pseudomonadota</taxon>
        <taxon>Alphaproteobacteria</taxon>
        <taxon>Acetobacterales</taxon>
        <taxon>Acetobacteraceae</taxon>
        <taxon>Neoroseomonas</taxon>
    </lineage>
</organism>
<sequence length="327" mass="34628">MTKDGTIATGMGRRAALAAPALLMLPRAARAQWPDRPVRLVVAFPAGSLTDVLARVLAEPLSQELGHPVIVDNRAGGNGIVGTQAVAQAAPDGHTLVIISTSAASVNPHILKRMPFDPVNDFAHVGSIAEAPYLFVVGPNAPDTDLRGFLDRARQRPDGLTFSYGNASSQIMTEVLARAAGARLTGVPYRGGAEALTDVSAGRIDCTFTDLANGLVQTQAGRVRALAQSGKDPTPLAPGVPPVATVVPGFDITVWFGISAPRATPAPIIARANQALNAVLRRPATEERLRQLGFLPFAQTPEQFAQYLRDQMRVWGEYVRIAGIEPQ</sequence>
<dbReference type="PIRSF" id="PIRSF017082">
    <property type="entry name" value="YflP"/>
    <property type="match status" value="1"/>
</dbReference>
<comment type="caution">
    <text evidence="2">The sequence shown here is derived from an EMBL/GenBank/DDBJ whole genome shotgun (WGS) entry which is preliminary data.</text>
</comment>
<dbReference type="InterPro" id="IPR042100">
    <property type="entry name" value="Bug_dom1"/>
</dbReference>
<evidence type="ECO:0000313" key="2">
    <source>
        <dbReference type="EMBL" id="MBR0657697.1"/>
    </source>
</evidence>
<protein>
    <submittedName>
        <fullName evidence="2">Tripartite tricarboxylate transporter substrate binding protein</fullName>
    </submittedName>
</protein>
<dbReference type="Gene3D" id="3.40.190.150">
    <property type="entry name" value="Bordetella uptake gene, domain 1"/>
    <property type="match status" value="1"/>
</dbReference>
<evidence type="ECO:0000313" key="5">
    <source>
        <dbReference type="Proteomes" id="UP001138708"/>
    </source>
</evidence>
<dbReference type="EMBL" id="JAAEDK010000001">
    <property type="protein sequence ID" value="MBR0657697.1"/>
    <property type="molecule type" value="Genomic_DNA"/>
</dbReference>
<dbReference type="Proteomes" id="UP000746741">
    <property type="component" value="Unassembled WGS sequence"/>
</dbReference>
<evidence type="ECO:0000313" key="4">
    <source>
        <dbReference type="Proteomes" id="UP000746741"/>
    </source>
</evidence>
<dbReference type="Pfam" id="PF03401">
    <property type="entry name" value="TctC"/>
    <property type="match status" value="1"/>
</dbReference>
<reference evidence="2" key="3">
    <citation type="journal article" date="2021" name="Syst. Appl. Microbiol.">
        <title>Roseomonas hellenica sp. nov., isolated from roots of wild-growing Alkanna tinctoria.</title>
        <authorList>
            <person name="Rat A."/>
            <person name="Naranjo H.D."/>
            <person name="Lebbe L."/>
            <person name="Cnockaert M."/>
            <person name="Krigas N."/>
            <person name="Grigoriadou K."/>
            <person name="Maloupa E."/>
            <person name="Willems A."/>
        </authorList>
    </citation>
    <scope>NUCLEOTIDE SEQUENCE</scope>
    <source>
        <strain evidence="2">LMG 31161</strain>
    </source>
</reference>
<dbReference type="EMBL" id="JAAVUP010000006">
    <property type="protein sequence ID" value="NKE18953.1"/>
    <property type="molecule type" value="Genomic_DNA"/>
</dbReference>
<accession>A0A9X9WBI7</accession>
<proteinExistence type="inferred from homology"/>
<dbReference type="SUPFAM" id="SSF53850">
    <property type="entry name" value="Periplasmic binding protein-like II"/>
    <property type="match status" value="1"/>
</dbReference>